<evidence type="ECO:0000313" key="1">
    <source>
        <dbReference type="EMBL" id="GAN34369.1"/>
    </source>
</evidence>
<comment type="caution">
    <text evidence="1">The sequence shown here is derived from an EMBL/GenBank/DDBJ whole genome shotgun (WGS) entry which is preliminary data.</text>
</comment>
<dbReference type="Proteomes" id="UP000032309">
    <property type="component" value="Unassembled WGS sequence"/>
</dbReference>
<evidence type="ECO:0008006" key="3">
    <source>
        <dbReference type="Google" id="ProtNLM"/>
    </source>
</evidence>
<dbReference type="EMBL" id="BAFN01000001">
    <property type="protein sequence ID" value="GAN34369.1"/>
    <property type="molecule type" value="Genomic_DNA"/>
</dbReference>
<gene>
    <name evidence="1" type="ORF">BROSI_A2905</name>
</gene>
<accession>A0ABQ0JZY0</accession>
<sequence>MSGMSTKVSSMFIILMFLFIPFGCTYPVKSDLRDLSIIGGELNSRYLEIKQRISVDSKQYIQLKKSYNKARNSYYYCRVLLQDFRKAKGTSPRLRILIKYEYAYKNMMSNIQDLDILMGYVGKDVGEPINDQLIENPLLE</sequence>
<evidence type="ECO:0000313" key="2">
    <source>
        <dbReference type="Proteomes" id="UP000032309"/>
    </source>
</evidence>
<protein>
    <recommendedName>
        <fullName evidence="3">DUF4296 domain-containing protein</fullName>
    </recommendedName>
</protein>
<organism evidence="1 2">
    <name type="scientific">Candidatus Brocadia sinica JPN1</name>
    <dbReference type="NCBI Taxonomy" id="1197129"/>
    <lineage>
        <taxon>Bacteria</taxon>
        <taxon>Pseudomonadati</taxon>
        <taxon>Planctomycetota</taxon>
        <taxon>Candidatus Brocadiia</taxon>
        <taxon>Candidatus Brocadiales</taxon>
        <taxon>Candidatus Brocadiaceae</taxon>
        <taxon>Candidatus Brocadia</taxon>
    </lineage>
</organism>
<proteinExistence type="predicted"/>
<keyword evidence="2" id="KW-1185">Reference proteome</keyword>
<name>A0ABQ0JZY0_9BACT</name>
<reference evidence="2" key="1">
    <citation type="journal article" date="2015" name="Genome Announc.">
        <title>Draft Genome Sequence of an Anaerobic Ammonium-Oxidizing Bacterium, "Candidatus Brocadia sinica".</title>
        <authorList>
            <person name="Oshiki M."/>
            <person name="Shinyako-Hata K."/>
            <person name="Satoh H."/>
            <person name="Okabe S."/>
        </authorList>
    </citation>
    <scope>NUCLEOTIDE SEQUENCE [LARGE SCALE GENOMIC DNA]</scope>
    <source>
        <strain evidence="2">JPN1</strain>
    </source>
</reference>